<dbReference type="OrthoDB" id="3376858at2"/>
<name>A0A318LQT8_9PSEU</name>
<feature type="transmembrane region" description="Helical" evidence="1">
    <location>
        <begin position="20"/>
        <end position="40"/>
    </location>
</feature>
<reference evidence="2 3" key="1">
    <citation type="submission" date="2016-07" db="EMBL/GenBank/DDBJ databases">
        <title>Draft genome sequence of Prauserella sp. YIM 121212, isolated from alkaline soil.</title>
        <authorList>
            <person name="Ruckert C."/>
            <person name="Albersmeier A."/>
            <person name="Jiang C.-L."/>
            <person name="Jiang Y."/>
            <person name="Kalinowski J."/>
            <person name="Schneider O."/>
            <person name="Winkler A."/>
            <person name="Zotchev S.B."/>
        </authorList>
    </citation>
    <scope>NUCLEOTIDE SEQUENCE [LARGE SCALE GENOMIC DNA]</scope>
    <source>
        <strain evidence="2 3">YIM 121212</strain>
    </source>
</reference>
<keyword evidence="1" id="KW-1133">Transmembrane helix</keyword>
<feature type="transmembrane region" description="Helical" evidence="1">
    <location>
        <begin position="73"/>
        <end position="93"/>
    </location>
</feature>
<proteinExistence type="predicted"/>
<gene>
    <name evidence="2" type="ORF">BA062_10675</name>
</gene>
<keyword evidence="1" id="KW-0472">Membrane</keyword>
<feature type="transmembrane region" description="Helical" evidence="1">
    <location>
        <begin position="249"/>
        <end position="268"/>
    </location>
</feature>
<keyword evidence="3" id="KW-1185">Reference proteome</keyword>
<dbReference type="EMBL" id="MASU01000005">
    <property type="protein sequence ID" value="PXY35920.1"/>
    <property type="molecule type" value="Genomic_DNA"/>
</dbReference>
<keyword evidence="1" id="KW-0812">Transmembrane</keyword>
<comment type="caution">
    <text evidence="2">The sequence shown here is derived from an EMBL/GenBank/DDBJ whole genome shotgun (WGS) entry which is preliminary data.</text>
</comment>
<dbReference type="Proteomes" id="UP000247892">
    <property type="component" value="Unassembled WGS sequence"/>
</dbReference>
<dbReference type="Pfam" id="PF12730">
    <property type="entry name" value="ABC2_membrane_4"/>
    <property type="match status" value="1"/>
</dbReference>
<dbReference type="RefSeq" id="WP_110335926.1">
    <property type="nucleotide sequence ID" value="NZ_MASU01000005.1"/>
</dbReference>
<feature type="transmembrane region" description="Helical" evidence="1">
    <location>
        <begin position="162"/>
        <end position="180"/>
    </location>
</feature>
<dbReference type="PANTHER" id="PTHR37305:SF1">
    <property type="entry name" value="MEMBRANE PROTEIN"/>
    <property type="match status" value="1"/>
</dbReference>
<protein>
    <recommendedName>
        <fullName evidence="4">ABC transporter permease</fullName>
    </recommendedName>
</protein>
<evidence type="ECO:0000256" key="1">
    <source>
        <dbReference type="SAM" id="Phobius"/>
    </source>
</evidence>
<dbReference type="PANTHER" id="PTHR37305">
    <property type="entry name" value="INTEGRAL MEMBRANE PROTEIN-RELATED"/>
    <property type="match status" value="1"/>
</dbReference>
<sequence>MVLDDVRAELIKQVRRPAHWLLFGVALVLTLTFAYVIPYLGYTGRSEGPRGGRGLESMLPAELVGNTIAGTPVFVGALALIFGVLVAGSEYGWETWKTVLTQGSSRSSVFAAKVVVAGLGSLVLVLALLGTGALAGVGVALLEGQPVVWPSVGEIVVGAGGGWLITMMWAMLGVFLAVAFRGIALPIGLGLVWLLAVQNLLAAVAAPLLEWVAELQKVLPGPNAGSLVAALGAPEGTPGVSDLVGSGQAVVVVGAYLVAFAVAGGWLLRRRDVL</sequence>
<feature type="transmembrane region" description="Helical" evidence="1">
    <location>
        <begin position="114"/>
        <end position="142"/>
    </location>
</feature>
<organism evidence="2 3">
    <name type="scientific">Prauserella flavalba</name>
    <dbReference type="NCBI Taxonomy" id="1477506"/>
    <lineage>
        <taxon>Bacteria</taxon>
        <taxon>Bacillati</taxon>
        <taxon>Actinomycetota</taxon>
        <taxon>Actinomycetes</taxon>
        <taxon>Pseudonocardiales</taxon>
        <taxon>Pseudonocardiaceae</taxon>
        <taxon>Prauserella</taxon>
    </lineage>
</organism>
<evidence type="ECO:0000313" key="3">
    <source>
        <dbReference type="Proteomes" id="UP000247892"/>
    </source>
</evidence>
<dbReference type="AlphaFoldDB" id="A0A318LQT8"/>
<evidence type="ECO:0000313" key="2">
    <source>
        <dbReference type="EMBL" id="PXY35920.1"/>
    </source>
</evidence>
<accession>A0A318LQT8</accession>
<feature type="transmembrane region" description="Helical" evidence="1">
    <location>
        <begin position="187"/>
        <end position="209"/>
    </location>
</feature>
<evidence type="ECO:0008006" key="4">
    <source>
        <dbReference type="Google" id="ProtNLM"/>
    </source>
</evidence>